<evidence type="ECO:0000256" key="9">
    <source>
        <dbReference type="PIRNR" id="PIRNR038922"/>
    </source>
</evidence>
<dbReference type="SUPFAM" id="SSF48452">
    <property type="entry name" value="TPR-like"/>
    <property type="match status" value="2"/>
</dbReference>
<dbReference type="Gene3D" id="1.25.40.10">
    <property type="entry name" value="Tetratricopeptide repeat domain"/>
    <property type="match status" value="2"/>
</dbReference>
<feature type="compositionally biased region" description="Low complexity" evidence="10">
    <location>
        <begin position="659"/>
        <end position="674"/>
    </location>
</feature>
<dbReference type="PANTHER" id="PTHR14094">
    <property type="entry name" value="SIGNAL RECOGNITION PARTICLE 72"/>
    <property type="match status" value="1"/>
</dbReference>
<feature type="region of interest" description="Disordered" evidence="10">
    <location>
        <begin position="545"/>
        <end position="684"/>
    </location>
</feature>
<dbReference type="PIRSF" id="PIRSF038922">
    <property type="entry name" value="SRP72"/>
    <property type="match status" value="1"/>
</dbReference>
<reference evidence="12 13" key="1">
    <citation type="journal article" date="2018" name="Cell">
        <title>The Chara Genome: Secondary Complexity and Implications for Plant Terrestrialization.</title>
        <authorList>
            <person name="Nishiyama T."/>
            <person name="Sakayama H."/>
            <person name="Vries J.D."/>
            <person name="Buschmann H."/>
            <person name="Saint-Marcoux D."/>
            <person name="Ullrich K.K."/>
            <person name="Haas F.B."/>
            <person name="Vanderstraeten L."/>
            <person name="Becker D."/>
            <person name="Lang D."/>
            <person name="Vosolsobe S."/>
            <person name="Rombauts S."/>
            <person name="Wilhelmsson P.K.I."/>
            <person name="Janitza P."/>
            <person name="Kern R."/>
            <person name="Heyl A."/>
            <person name="Rumpler F."/>
            <person name="Villalobos L.I.A.C."/>
            <person name="Clay J.M."/>
            <person name="Skokan R."/>
            <person name="Toyoda A."/>
            <person name="Suzuki Y."/>
            <person name="Kagoshima H."/>
            <person name="Schijlen E."/>
            <person name="Tajeshwar N."/>
            <person name="Catarino B."/>
            <person name="Hetherington A.J."/>
            <person name="Saltykova A."/>
            <person name="Bonnot C."/>
            <person name="Breuninger H."/>
            <person name="Symeonidi A."/>
            <person name="Radhakrishnan G.V."/>
            <person name="Van Nieuwerburgh F."/>
            <person name="Deforce D."/>
            <person name="Chang C."/>
            <person name="Karol K.G."/>
            <person name="Hedrich R."/>
            <person name="Ulvskov P."/>
            <person name="Glockner G."/>
            <person name="Delwiche C.F."/>
            <person name="Petrasek J."/>
            <person name="Van de Peer Y."/>
            <person name="Friml J."/>
            <person name="Beilby M."/>
            <person name="Dolan L."/>
            <person name="Kohara Y."/>
            <person name="Sugano S."/>
            <person name="Fujiyama A."/>
            <person name="Delaux P.-M."/>
            <person name="Quint M."/>
            <person name="TheiBen G."/>
            <person name="Hagemann M."/>
            <person name="Harholt J."/>
            <person name="Dunand C."/>
            <person name="Zachgo S."/>
            <person name="Langdale J."/>
            <person name="Maumus F."/>
            <person name="Straeten D.V.D."/>
            <person name="Gould S.B."/>
            <person name="Rensing S.A."/>
        </authorList>
    </citation>
    <scope>NUCLEOTIDE SEQUENCE [LARGE SCALE GENOMIC DNA]</scope>
    <source>
        <strain evidence="12 13">S276</strain>
    </source>
</reference>
<dbReference type="InterPro" id="IPR011990">
    <property type="entry name" value="TPR-like_helical_dom_sf"/>
</dbReference>
<dbReference type="InterPro" id="IPR013699">
    <property type="entry name" value="Signal_recog_part_SRP72_RNA-bd"/>
</dbReference>
<dbReference type="Gramene" id="GBG78312">
    <property type="protein sequence ID" value="GBG78312"/>
    <property type="gene ID" value="CBR_g26341"/>
</dbReference>
<dbReference type="GO" id="GO:0008312">
    <property type="term" value="F:7S RNA binding"/>
    <property type="evidence" value="ECO:0007669"/>
    <property type="project" value="InterPro"/>
</dbReference>
<dbReference type="InterPro" id="IPR026270">
    <property type="entry name" value="SRP72"/>
</dbReference>
<feature type="compositionally biased region" description="Basic residues" evidence="10">
    <location>
        <begin position="567"/>
        <end position="579"/>
    </location>
</feature>
<dbReference type="GO" id="GO:0005786">
    <property type="term" value="C:signal recognition particle, endoplasmic reticulum targeting"/>
    <property type="evidence" value="ECO:0007669"/>
    <property type="project" value="UniProtKB-UniRule"/>
</dbReference>
<feature type="domain" description="Signal recognition particle SRP72 subunit RNA-binding" evidence="11">
    <location>
        <begin position="559"/>
        <end position="608"/>
    </location>
</feature>
<evidence type="ECO:0000256" key="8">
    <source>
        <dbReference type="ARBA" id="ARBA00023274"/>
    </source>
</evidence>
<evidence type="ECO:0000256" key="2">
    <source>
        <dbReference type="ARBA" id="ARBA00004496"/>
    </source>
</evidence>
<keyword evidence="8 9" id="KW-0687">Ribonucleoprotein</keyword>
<evidence type="ECO:0000256" key="1">
    <source>
        <dbReference type="ARBA" id="ARBA00004240"/>
    </source>
</evidence>
<sequence>MAAAAAAGGKGAQAPALEDLFTAMAASIKEEEYEKVVKTAGQSTFLSAYCLYRNNRFQEALDVIRSWKGVDGVDGGDKAAAAAAQQLQLGMLQLEGQILFRMGDNAACITKYEELMQRSKLSGSSLSSIDLKTNIVAAYVAAGRSNEVSKLIETLKVAPKDSFDLAFNVACAAIERGDYAGAEAMLLLALRVGRETFIEDELNDEEIDEELAPVSVQLAYVQQCQGRVTEAMEGYSALLKRKFADPPSMAVASNNLIALRGPRELFDSLKKSDKILEKTPDRKLRFTEGLEPKLSPRQKEAISFNKVLLLLHSNKLDQARELLSSLTEAFPSSFIPALLDASLLIKENKIEDVEDVLAAYVVKNPANADAANLVRAQVNVVIGNYQKAAAALAAIESMKHKLGMTATLVALKERAGDIDGAEEVLDSALNWWSSLKGDNKSVVEAITHAAARFKLGHGRHKAAAVLFEQLLKSKSPSIRASAVHGLVVSTAHFDPEAAEKFAAKLPLPPLPGLSSVDVSALERTVSAAGTLATVRREKKTAAADGLSTDALGQKRGATDGENAMEKKIKKKKKKKKKPLYPKGFDPANPGPPPDPERWLPKRERSSFKSKRKHKNIAAMKGSQGAAPSMAAAAEERDKEKEKEKAATTAGSVAADGAGKSTAANVNASAAAASARNRRKKSGKR</sequence>
<dbReference type="Proteomes" id="UP000265515">
    <property type="component" value="Unassembled WGS sequence"/>
</dbReference>
<evidence type="ECO:0000259" key="11">
    <source>
        <dbReference type="Pfam" id="PF08492"/>
    </source>
</evidence>
<evidence type="ECO:0000313" key="12">
    <source>
        <dbReference type="EMBL" id="GBG78312.1"/>
    </source>
</evidence>
<dbReference type="GO" id="GO:0006614">
    <property type="term" value="P:SRP-dependent cotranslational protein targeting to membrane"/>
    <property type="evidence" value="ECO:0007669"/>
    <property type="project" value="UniProtKB-UniRule"/>
</dbReference>
<evidence type="ECO:0000256" key="3">
    <source>
        <dbReference type="ARBA" id="ARBA00007676"/>
    </source>
</evidence>
<comment type="similarity">
    <text evidence="3 9">Belongs to the SRP72 family.</text>
</comment>
<dbReference type="OMA" id="NDMKVLA"/>
<dbReference type="EMBL" id="BFEA01000291">
    <property type="protein sequence ID" value="GBG78312.1"/>
    <property type="molecule type" value="Genomic_DNA"/>
</dbReference>
<comment type="function">
    <text evidence="9">Component of the signal recognition particle (SRP) complex, a ribonucleoprotein complex that mediates the cotranslational targeting of secretory and membrane proteins to the endoplasmic reticulum (ER).</text>
</comment>
<dbReference type="GO" id="GO:0043022">
    <property type="term" value="F:ribosome binding"/>
    <property type="evidence" value="ECO:0007669"/>
    <property type="project" value="TreeGrafter"/>
</dbReference>
<dbReference type="Pfam" id="PF08492">
    <property type="entry name" value="SRP72"/>
    <property type="match status" value="1"/>
</dbReference>
<feature type="compositionally biased region" description="Basic and acidic residues" evidence="10">
    <location>
        <begin position="594"/>
        <end position="606"/>
    </location>
</feature>
<organism evidence="12 13">
    <name type="scientific">Chara braunii</name>
    <name type="common">Braun's stonewort</name>
    <dbReference type="NCBI Taxonomy" id="69332"/>
    <lineage>
        <taxon>Eukaryota</taxon>
        <taxon>Viridiplantae</taxon>
        <taxon>Streptophyta</taxon>
        <taxon>Charophyceae</taxon>
        <taxon>Charales</taxon>
        <taxon>Characeae</taxon>
        <taxon>Chara</taxon>
    </lineage>
</organism>
<evidence type="ECO:0000256" key="4">
    <source>
        <dbReference type="ARBA" id="ARBA00018350"/>
    </source>
</evidence>
<dbReference type="OrthoDB" id="5421607at2759"/>
<evidence type="ECO:0000256" key="5">
    <source>
        <dbReference type="ARBA" id="ARBA00022490"/>
    </source>
</evidence>
<keyword evidence="13" id="KW-1185">Reference proteome</keyword>
<name>A0A388L7T8_CHABU</name>
<dbReference type="STRING" id="69332.A0A388L7T8"/>
<accession>A0A388L7T8</accession>
<evidence type="ECO:0000256" key="7">
    <source>
        <dbReference type="ARBA" id="ARBA00023135"/>
    </source>
</evidence>
<keyword evidence="7 9" id="KW-0733">Signal recognition particle</keyword>
<comment type="subcellular location">
    <subcellularLocation>
        <location evidence="2 9">Cytoplasm</location>
    </subcellularLocation>
    <subcellularLocation>
        <location evidence="1">Endoplasmic reticulum</location>
    </subcellularLocation>
</comment>
<dbReference type="AlphaFoldDB" id="A0A388L7T8"/>
<comment type="caution">
    <text evidence="12">The sequence shown here is derived from an EMBL/GenBank/DDBJ whole genome shotgun (WGS) entry which is preliminary data.</text>
</comment>
<protein>
    <recommendedName>
        <fullName evidence="4 9">Signal recognition particle subunit SRP72</fullName>
    </recommendedName>
</protein>
<dbReference type="GO" id="GO:0005783">
    <property type="term" value="C:endoplasmic reticulum"/>
    <property type="evidence" value="ECO:0007669"/>
    <property type="project" value="UniProtKB-SubCell"/>
</dbReference>
<keyword evidence="6" id="KW-0256">Endoplasmic reticulum</keyword>
<dbReference type="FunFam" id="1.25.40.10:FF:003738">
    <property type="entry name" value="Signal recognition particle subunit SRP72"/>
    <property type="match status" value="1"/>
</dbReference>
<evidence type="ECO:0000256" key="6">
    <source>
        <dbReference type="ARBA" id="ARBA00022824"/>
    </source>
</evidence>
<feature type="compositionally biased region" description="Basic and acidic residues" evidence="10">
    <location>
        <begin position="633"/>
        <end position="645"/>
    </location>
</feature>
<keyword evidence="5 9" id="KW-0963">Cytoplasm</keyword>
<feature type="compositionally biased region" description="Basic residues" evidence="10">
    <location>
        <begin position="675"/>
        <end position="684"/>
    </location>
</feature>
<evidence type="ECO:0000256" key="10">
    <source>
        <dbReference type="SAM" id="MobiDB-lite"/>
    </source>
</evidence>
<gene>
    <name evidence="12" type="ORF">CBR_g26341</name>
</gene>
<proteinExistence type="inferred from homology"/>
<dbReference type="PANTHER" id="PTHR14094:SF9">
    <property type="entry name" value="SIGNAL RECOGNITION PARTICLE SUBUNIT SRP72"/>
    <property type="match status" value="1"/>
</dbReference>
<evidence type="ECO:0000313" key="13">
    <source>
        <dbReference type="Proteomes" id="UP000265515"/>
    </source>
</evidence>